<organism evidence="1">
    <name type="scientific">Oikopleura dioica</name>
    <name type="common">Tunicate</name>
    <dbReference type="NCBI Taxonomy" id="34765"/>
    <lineage>
        <taxon>Eukaryota</taxon>
        <taxon>Metazoa</taxon>
        <taxon>Chordata</taxon>
        <taxon>Tunicata</taxon>
        <taxon>Appendicularia</taxon>
        <taxon>Copelata</taxon>
        <taxon>Oikopleuridae</taxon>
        <taxon>Oikopleura</taxon>
    </lineage>
</organism>
<gene>
    <name evidence="1" type="ORF">GSOID_T00028171001</name>
</gene>
<proteinExistence type="predicted"/>
<protein>
    <submittedName>
        <fullName evidence="1">Uncharacterized protein</fullName>
    </submittedName>
</protein>
<name>E4Z782_OIKDI</name>
<dbReference type="EMBL" id="FN658387">
    <property type="protein sequence ID" value="CBY43560.1"/>
    <property type="molecule type" value="Genomic_DNA"/>
</dbReference>
<reference evidence="1" key="1">
    <citation type="journal article" date="2010" name="Science">
        <title>Plasticity of animal genome architecture unmasked by rapid evolution of a pelagic tunicate.</title>
        <authorList>
            <person name="Denoeud F."/>
            <person name="Henriet S."/>
            <person name="Mungpakdee S."/>
            <person name="Aury J.M."/>
            <person name="Da Silva C."/>
            <person name="Brinkmann H."/>
            <person name="Mikhaleva J."/>
            <person name="Olsen L.C."/>
            <person name="Jubin C."/>
            <person name="Canestro C."/>
            <person name="Bouquet J.M."/>
            <person name="Danks G."/>
            <person name="Poulain J."/>
            <person name="Campsteijn C."/>
            <person name="Adamski M."/>
            <person name="Cross I."/>
            <person name="Yadetie F."/>
            <person name="Muffato M."/>
            <person name="Louis A."/>
            <person name="Butcher S."/>
            <person name="Tsagkogeorga G."/>
            <person name="Konrad A."/>
            <person name="Singh S."/>
            <person name="Jensen M.F."/>
            <person name="Cong E.H."/>
            <person name="Eikeseth-Otteraa H."/>
            <person name="Noel B."/>
            <person name="Anthouard V."/>
            <person name="Porcel B.M."/>
            <person name="Kachouri-Lafond R."/>
            <person name="Nishino A."/>
            <person name="Ugolini M."/>
            <person name="Chourrout P."/>
            <person name="Nishida H."/>
            <person name="Aasland R."/>
            <person name="Huzurbazar S."/>
            <person name="Westhof E."/>
            <person name="Delsuc F."/>
            <person name="Lehrach H."/>
            <person name="Reinhardt R."/>
            <person name="Weissenbach J."/>
            <person name="Roy S.W."/>
            <person name="Artiguenave F."/>
            <person name="Postlethwait J.H."/>
            <person name="Manak J.R."/>
            <person name="Thompson E.M."/>
            <person name="Jaillon O."/>
            <person name="Du Pasquier L."/>
            <person name="Boudinot P."/>
            <person name="Liberles D.A."/>
            <person name="Volff J.N."/>
            <person name="Philippe H."/>
            <person name="Lenhard B."/>
            <person name="Roest Crollius H."/>
            <person name="Wincker P."/>
            <person name="Chourrout D."/>
        </authorList>
    </citation>
    <scope>NUCLEOTIDE SEQUENCE [LARGE SCALE GENOMIC DNA]</scope>
</reference>
<feature type="non-terminal residue" evidence="1">
    <location>
        <position position="1"/>
    </location>
</feature>
<evidence type="ECO:0000313" key="1">
    <source>
        <dbReference type="EMBL" id="CBY43560.1"/>
    </source>
</evidence>
<dbReference type="Proteomes" id="UP000011014">
    <property type="component" value="Unassembled WGS sequence"/>
</dbReference>
<dbReference type="AlphaFoldDB" id="E4Z782"/>
<sequence length="42" mass="4649">AQMTQSLSLNCSKVIKLLKVDKFGILVTGYLTKLRHAMNLNG</sequence>
<accession>E4Z782</accession>